<accession>A0A1G1WNB6</accession>
<evidence type="ECO:0000313" key="2">
    <source>
        <dbReference type="Proteomes" id="UP000177821"/>
    </source>
</evidence>
<comment type="caution">
    <text evidence="1">The sequence shown here is derived from an EMBL/GenBank/DDBJ whole genome shotgun (WGS) entry which is preliminary data.</text>
</comment>
<protein>
    <submittedName>
        <fullName evidence="1">Uncharacterized protein</fullName>
    </submittedName>
</protein>
<evidence type="ECO:0000313" key="1">
    <source>
        <dbReference type="EMBL" id="OGY29173.1"/>
    </source>
</evidence>
<dbReference type="Proteomes" id="UP000177821">
    <property type="component" value="Unassembled WGS sequence"/>
</dbReference>
<organism evidence="1 2">
    <name type="scientific">Candidatus Woykebacteria bacterium RIFCSPHIGHO2_02_FULL_43_16b</name>
    <dbReference type="NCBI Taxonomy" id="1802601"/>
    <lineage>
        <taxon>Bacteria</taxon>
        <taxon>Candidatus Woykeibacteriota</taxon>
    </lineage>
</organism>
<dbReference type="EMBL" id="MHCX01000033">
    <property type="protein sequence ID" value="OGY29173.1"/>
    <property type="molecule type" value="Genomic_DNA"/>
</dbReference>
<reference evidence="1 2" key="1">
    <citation type="journal article" date="2016" name="Nat. Commun.">
        <title>Thousands of microbial genomes shed light on interconnected biogeochemical processes in an aquifer system.</title>
        <authorList>
            <person name="Anantharaman K."/>
            <person name="Brown C.T."/>
            <person name="Hug L.A."/>
            <person name="Sharon I."/>
            <person name="Castelle C.J."/>
            <person name="Probst A.J."/>
            <person name="Thomas B.C."/>
            <person name="Singh A."/>
            <person name="Wilkins M.J."/>
            <person name="Karaoz U."/>
            <person name="Brodie E.L."/>
            <person name="Williams K.H."/>
            <person name="Hubbard S.S."/>
            <person name="Banfield J.F."/>
        </authorList>
    </citation>
    <scope>NUCLEOTIDE SEQUENCE [LARGE SCALE GENOMIC DNA]</scope>
</reference>
<gene>
    <name evidence="1" type="ORF">A3J50_02470</name>
</gene>
<name>A0A1G1WNB6_9BACT</name>
<proteinExistence type="predicted"/>
<dbReference type="AlphaFoldDB" id="A0A1G1WNB6"/>
<sequence length="80" mass="8033">MLVLAELVAAFGEALGEEVLAELVATGVADLLETLGDAELVAGFGTDVLVGIGLAGVTLTEPLESVTDSLGRVGLVIDPR</sequence>